<proteinExistence type="predicted"/>
<dbReference type="AlphaFoldDB" id="A0A392RXA3"/>
<dbReference type="Proteomes" id="UP000265520">
    <property type="component" value="Unassembled WGS sequence"/>
</dbReference>
<organism evidence="1 2">
    <name type="scientific">Trifolium medium</name>
    <dbReference type="NCBI Taxonomy" id="97028"/>
    <lineage>
        <taxon>Eukaryota</taxon>
        <taxon>Viridiplantae</taxon>
        <taxon>Streptophyta</taxon>
        <taxon>Embryophyta</taxon>
        <taxon>Tracheophyta</taxon>
        <taxon>Spermatophyta</taxon>
        <taxon>Magnoliopsida</taxon>
        <taxon>eudicotyledons</taxon>
        <taxon>Gunneridae</taxon>
        <taxon>Pentapetalae</taxon>
        <taxon>rosids</taxon>
        <taxon>fabids</taxon>
        <taxon>Fabales</taxon>
        <taxon>Fabaceae</taxon>
        <taxon>Papilionoideae</taxon>
        <taxon>50 kb inversion clade</taxon>
        <taxon>NPAAA clade</taxon>
        <taxon>Hologalegina</taxon>
        <taxon>IRL clade</taxon>
        <taxon>Trifolieae</taxon>
        <taxon>Trifolium</taxon>
    </lineage>
</organism>
<comment type="caution">
    <text evidence="1">The sequence shown here is derived from an EMBL/GenBank/DDBJ whole genome shotgun (WGS) entry which is preliminary data.</text>
</comment>
<name>A0A392RXA3_9FABA</name>
<reference evidence="1 2" key="1">
    <citation type="journal article" date="2018" name="Front. Plant Sci.">
        <title>Red Clover (Trifolium pratense) and Zigzag Clover (T. medium) - A Picture of Genomic Similarities and Differences.</title>
        <authorList>
            <person name="Dluhosova J."/>
            <person name="Istvanek J."/>
            <person name="Nedelnik J."/>
            <person name="Repkova J."/>
        </authorList>
    </citation>
    <scope>NUCLEOTIDE SEQUENCE [LARGE SCALE GENOMIC DNA]</scope>
    <source>
        <strain evidence="2">cv. 10/8</strain>
        <tissue evidence="1">Leaf</tissue>
    </source>
</reference>
<protein>
    <recommendedName>
        <fullName evidence="3">Receptor-like kinase</fullName>
    </recommendedName>
</protein>
<evidence type="ECO:0000313" key="1">
    <source>
        <dbReference type="EMBL" id="MCI40410.1"/>
    </source>
</evidence>
<accession>A0A392RXA3</accession>
<feature type="non-terminal residue" evidence="1">
    <location>
        <position position="1"/>
    </location>
</feature>
<evidence type="ECO:0008006" key="3">
    <source>
        <dbReference type="Google" id="ProtNLM"/>
    </source>
</evidence>
<evidence type="ECO:0000313" key="2">
    <source>
        <dbReference type="Proteomes" id="UP000265520"/>
    </source>
</evidence>
<keyword evidence="2" id="KW-1185">Reference proteome</keyword>
<dbReference type="EMBL" id="LXQA010279372">
    <property type="protein sequence ID" value="MCI40410.1"/>
    <property type="molecule type" value="Genomic_DNA"/>
</dbReference>
<sequence>RYGVERGRLREGGSRGSSWWKELVCIQDGGCEVEGGWFWEHISKQVGDRSNTFSGLILGWTGSPCVSGLGDCLT</sequence>